<evidence type="ECO:0000313" key="3">
    <source>
        <dbReference type="EMBL" id="QPM68686.1"/>
    </source>
</evidence>
<dbReference type="SUPFAM" id="SSF52218">
    <property type="entry name" value="Flavoproteins"/>
    <property type="match status" value="1"/>
</dbReference>
<dbReference type="GO" id="GO:0010181">
    <property type="term" value="F:FMN binding"/>
    <property type="evidence" value="ECO:0007669"/>
    <property type="project" value="InterPro"/>
</dbReference>
<proteinExistence type="predicted"/>
<keyword evidence="4" id="KW-1185">Reference proteome</keyword>
<evidence type="ECO:0000313" key="4">
    <source>
        <dbReference type="Proteomes" id="UP000594463"/>
    </source>
</evidence>
<feature type="domain" description="Flavodoxin-like" evidence="2">
    <location>
        <begin position="8"/>
        <end position="163"/>
    </location>
</feature>
<organism evidence="3 4">
    <name type="scientific">Atribacter laminatus</name>
    <dbReference type="NCBI Taxonomy" id="2847778"/>
    <lineage>
        <taxon>Bacteria</taxon>
        <taxon>Pseudomonadati</taxon>
        <taxon>Atribacterota</taxon>
        <taxon>Atribacteria</taxon>
        <taxon>Atribacterales</taxon>
        <taxon>Atribacteraceae</taxon>
        <taxon>Atribacter</taxon>
    </lineage>
</organism>
<name>A0A7T1F3T0_ATRLM</name>
<dbReference type="PANTHER" id="PTHR39201:SF1">
    <property type="entry name" value="FLAVODOXIN-LIKE DOMAIN-CONTAINING PROTEIN"/>
    <property type="match status" value="1"/>
</dbReference>
<dbReference type="InterPro" id="IPR029039">
    <property type="entry name" value="Flavoprotein-like_sf"/>
</dbReference>
<dbReference type="InterPro" id="IPR008254">
    <property type="entry name" value="Flavodoxin/NO_synth"/>
</dbReference>
<dbReference type="AlphaFoldDB" id="A0A7T1F3T0"/>
<evidence type="ECO:0000256" key="1">
    <source>
        <dbReference type="SAM" id="MobiDB-lite"/>
    </source>
</evidence>
<dbReference type="EMBL" id="CP065383">
    <property type="protein sequence ID" value="QPM68686.1"/>
    <property type="molecule type" value="Genomic_DNA"/>
</dbReference>
<dbReference type="PROSITE" id="PS50902">
    <property type="entry name" value="FLAVODOXIN_LIKE"/>
    <property type="match status" value="1"/>
</dbReference>
<dbReference type="Proteomes" id="UP000594463">
    <property type="component" value="Chromosome"/>
</dbReference>
<gene>
    <name evidence="3" type="ORF">RT761_01908</name>
</gene>
<dbReference type="Pfam" id="PF12682">
    <property type="entry name" value="Flavodoxin_4"/>
    <property type="match status" value="1"/>
</dbReference>
<dbReference type="PANTHER" id="PTHR39201">
    <property type="entry name" value="EXPORTED PROTEIN-RELATED"/>
    <property type="match status" value="1"/>
</dbReference>
<protein>
    <recommendedName>
        <fullName evidence="2">Flavodoxin-like domain-containing protein</fullName>
    </recommendedName>
</protein>
<feature type="region of interest" description="Disordered" evidence="1">
    <location>
        <begin position="145"/>
        <end position="170"/>
    </location>
</feature>
<dbReference type="KEGG" id="alam:RT761_01908"/>
<dbReference type="RefSeq" id="WP_218111181.1">
    <property type="nucleotide sequence ID" value="NZ_CP065383.1"/>
</dbReference>
<accession>A0A7T1F3T0</accession>
<reference evidence="3 4" key="1">
    <citation type="journal article" date="2021" name="Nat. Commun.">
        <title>Isolation of a member of the candidate phylum Atribacteria reveals a unique cell membrane structure.</title>
        <authorList>
            <person name="Taiki K."/>
            <person name="Nobu M.K."/>
            <person name="Kusada H."/>
            <person name="Meng X.-Y."/>
            <person name="Hosoki N."/>
            <person name="Uematsu K."/>
            <person name="Yoshioka H."/>
            <person name="Kamagata Y."/>
            <person name="Tamaki H."/>
        </authorList>
    </citation>
    <scope>NUCLEOTIDE SEQUENCE [LARGE SCALE GENOMIC DNA]</scope>
    <source>
        <strain evidence="3 4">RT761</strain>
    </source>
</reference>
<sequence>MASTKIKSLVCYYSLDGNSRHIAKAIQQKLDADILELRIKSPYKYKGFLKYFVGGMQVIFRSRPPLLPLGKDFRDYQLIIFGTPVWAGSYAPAFRTLFNSIEFKKKKIALFACCGGKAGKTFDNFKKVLKGNEFLGEIEFQEPLKKDSNGAKEKAQRWAQEMHGKAKSDS</sequence>
<evidence type="ECO:0000259" key="2">
    <source>
        <dbReference type="PROSITE" id="PS50902"/>
    </source>
</evidence>
<dbReference type="Gene3D" id="3.40.50.360">
    <property type="match status" value="1"/>
</dbReference>